<dbReference type="OrthoDB" id="2914221at2759"/>
<organism evidence="2 3">
    <name type="scientific">Collybiopsis confluens</name>
    <dbReference type="NCBI Taxonomy" id="2823264"/>
    <lineage>
        <taxon>Eukaryota</taxon>
        <taxon>Fungi</taxon>
        <taxon>Dikarya</taxon>
        <taxon>Basidiomycota</taxon>
        <taxon>Agaricomycotina</taxon>
        <taxon>Agaricomycetes</taxon>
        <taxon>Agaricomycetidae</taxon>
        <taxon>Agaricales</taxon>
        <taxon>Marasmiineae</taxon>
        <taxon>Omphalotaceae</taxon>
        <taxon>Collybiopsis</taxon>
    </lineage>
</organism>
<keyword evidence="1" id="KW-1133">Transmembrane helix</keyword>
<proteinExistence type="predicted"/>
<sequence length="211" mass="23986">MFAVPPQYICLLAGLEYVSLLALEIRDHRVLERLLIDHAIIVWLLASIWISLFLLRRCQSTKPIQCATTTSSNLLPLHGPVHHEPGRQKAEDVTTALSHFVVLIAFAHAWLTFLHLFTVIVSDRTISCQSQGISDNPVSIAWATIALVAFASSLLVLVFGHCLLAFGIKKDFEHWGYFLYLFRIISFLFSTWSLLLWIIDLFEGRIEILRT</sequence>
<feature type="transmembrane region" description="Helical" evidence="1">
    <location>
        <begin position="100"/>
        <end position="121"/>
    </location>
</feature>
<evidence type="ECO:0000313" key="3">
    <source>
        <dbReference type="Proteomes" id="UP000518752"/>
    </source>
</evidence>
<feature type="transmembrane region" description="Helical" evidence="1">
    <location>
        <begin position="35"/>
        <end position="55"/>
    </location>
</feature>
<gene>
    <name evidence="2" type="ORF">D9757_005560</name>
</gene>
<dbReference type="EMBL" id="JAACJN010000038">
    <property type="protein sequence ID" value="KAF5385655.1"/>
    <property type="molecule type" value="Genomic_DNA"/>
</dbReference>
<dbReference type="Proteomes" id="UP000518752">
    <property type="component" value="Unassembled WGS sequence"/>
</dbReference>
<feature type="transmembrane region" description="Helical" evidence="1">
    <location>
        <begin position="142"/>
        <end position="168"/>
    </location>
</feature>
<comment type="caution">
    <text evidence="2">The sequence shown here is derived from an EMBL/GenBank/DDBJ whole genome shotgun (WGS) entry which is preliminary data.</text>
</comment>
<keyword evidence="3" id="KW-1185">Reference proteome</keyword>
<keyword evidence="1" id="KW-0472">Membrane</keyword>
<name>A0A8H5M8W9_9AGAR</name>
<feature type="transmembrane region" description="Helical" evidence="1">
    <location>
        <begin position="180"/>
        <end position="202"/>
    </location>
</feature>
<evidence type="ECO:0008006" key="4">
    <source>
        <dbReference type="Google" id="ProtNLM"/>
    </source>
</evidence>
<accession>A0A8H5M8W9</accession>
<keyword evidence="1" id="KW-0812">Transmembrane</keyword>
<dbReference type="AlphaFoldDB" id="A0A8H5M8W9"/>
<protein>
    <recommendedName>
        <fullName evidence="4">Transmembrane protein</fullName>
    </recommendedName>
</protein>
<evidence type="ECO:0000256" key="1">
    <source>
        <dbReference type="SAM" id="Phobius"/>
    </source>
</evidence>
<reference evidence="2 3" key="1">
    <citation type="journal article" date="2020" name="ISME J.">
        <title>Uncovering the hidden diversity of litter-decomposition mechanisms in mushroom-forming fungi.</title>
        <authorList>
            <person name="Floudas D."/>
            <person name="Bentzer J."/>
            <person name="Ahren D."/>
            <person name="Johansson T."/>
            <person name="Persson P."/>
            <person name="Tunlid A."/>
        </authorList>
    </citation>
    <scope>NUCLEOTIDE SEQUENCE [LARGE SCALE GENOMIC DNA]</scope>
    <source>
        <strain evidence="2 3">CBS 406.79</strain>
    </source>
</reference>
<evidence type="ECO:0000313" key="2">
    <source>
        <dbReference type="EMBL" id="KAF5385655.1"/>
    </source>
</evidence>